<sequence>MTASFGTEARHRLGTVLEGAGFRWVAGRDDPQSFGDGHADACSPTACLRVVRDRGQVFLQARPVDAEDWIAVERLLPDRAGPALTLAAVAVYIEAYLRDITDALIGR</sequence>
<name>A0A952KGU7_9PROT</name>
<dbReference type="AlphaFoldDB" id="A0A952KGU7"/>
<organism evidence="1 2">
    <name type="scientific">Inquilinus limosus</name>
    <dbReference type="NCBI Taxonomy" id="171674"/>
    <lineage>
        <taxon>Bacteria</taxon>
        <taxon>Pseudomonadati</taxon>
        <taxon>Pseudomonadota</taxon>
        <taxon>Alphaproteobacteria</taxon>
        <taxon>Rhodospirillales</taxon>
        <taxon>Rhodospirillaceae</taxon>
        <taxon>Inquilinus</taxon>
    </lineage>
</organism>
<dbReference type="EMBL" id="JAEKLZ010000491">
    <property type="protein sequence ID" value="MBW8729127.1"/>
    <property type="molecule type" value="Genomic_DNA"/>
</dbReference>
<protein>
    <submittedName>
        <fullName evidence="1">Uncharacterized protein</fullName>
    </submittedName>
</protein>
<proteinExistence type="predicted"/>
<reference evidence="1" key="1">
    <citation type="submission" date="2020-06" db="EMBL/GenBank/DDBJ databases">
        <title>Stable isotope informed genome-resolved metagenomics uncovers potential trophic interactions in rhizosphere soil.</title>
        <authorList>
            <person name="Starr E.P."/>
            <person name="Shi S."/>
            <person name="Blazewicz S.J."/>
            <person name="Koch B.J."/>
            <person name="Probst A.J."/>
            <person name="Hungate B.A."/>
            <person name="Pett-Ridge J."/>
            <person name="Firestone M.K."/>
            <person name="Banfield J.F."/>
        </authorList>
    </citation>
    <scope>NUCLEOTIDE SEQUENCE</scope>
    <source>
        <strain evidence="1">YM_69_17</strain>
    </source>
</reference>
<evidence type="ECO:0000313" key="1">
    <source>
        <dbReference type="EMBL" id="MBW8729127.1"/>
    </source>
</evidence>
<gene>
    <name evidence="1" type="ORF">JF625_28755</name>
</gene>
<comment type="caution">
    <text evidence="1">The sequence shown here is derived from an EMBL/GenBank/DDBJ whole genome shotgun (WGS) entry which is preliminary data.</text>
</comment>
<evidence type="ECO:0000313" key="2">
    <source>
        <dbReference type="Proteomes" id="UP000700706"/>
    </source>
</evidence>
<dbReference type="Proteomes" id="UP000700706">
    <property type="component" value="Unassembled WGS sequence"/>
</dbReference>
<accession>A0A952KGU7</accession>